<reference evidence="2 3" key="1">
    <citation type="submission" date="2020-07" db="EMBL/GenBank/DDBJ databases">
        <title>Genomic Encyclopedia of Archaeal and Bacterial Type Strains, Phase II (KMG-II): from individual species to whole genera.</title>
        <authorList>
            <person name="Goeker M."/>
        </authorList>
    </citation>
    <scope>NUCLEOTIDE SEQUENCE [LARGE SCALE GENOMIC DNA]</scope>
    <source>
        <strain evidence="2 3">DSM 21226</strain>
    </source>
</reference>
<dbReference type="Proteomes" id="UP000518288">
    <property type="component" value="Unassembled WGS sequence"/>
</dbReference>
<protein>
    <submittedName>
        <fullName evidence="2">Uncharacterized protein</fullName>
    </submittedName>
</protein>
<dbReference type="RefSeq" id="WP_259375353.1">
    <property type="nucleotide sequence ID" value="NZ_JACCFH010000001.1"/>
</dbReference>
<evidence type="ECO:0000313" key="2">
    <source>
        <dbReference type="EMBL" id="NYG32640.1"/>
    </source>
</evidence>
<sequence>MLGDLLAVLAWRCDLGTRLAGGPASQPTAEERFVHPHTASRLGL</sequence>
<keyword evidence="3" id="KW-1185">Reference proteome</keyword>
<evidence type="ECO:0000313" key="3">
    <source>
        <dbReference type="Proteomes" id="UP000518288"/>
    </source>
</evidence>
<gene>
    <name evidence="2" type="ORF">BDD16_001626</name>
</gene>
<name>A0A7Y9UJD1_9BURK</name>
<dbReference type="EMBL" id="JACCFH010000001">
    <property type="protein sequence ID" value="NYG32640.1"/>
    <property type="molecule type" value="Genomic_DNA"/>
</dbReference>
<feature type="region of interest" description="Disordered" evidence="1">
    <location>
        <begin position="20"/>
        <end position="44"/>
    </location>
</feature>
<organism evidence="2 3">
    <name type="scientific">Sphaerotilus montanus</name>
    <dbReference type="NCBI Taxonomy" id="522889"/>
    <lineage>
        <taxon>Bacteria</taxon>
        <taxon>Pseudomonadati</taxon>
        <taxon>Pseudomonadota</taxon>
        <taxon>Betaproteobacteria</taxon>
        <taxon>Burkholderiales</taxon>
        <taxon>Sphaerotilaceae</taxon>
        <taxon>Sphaerotilus</taxon>
    </lineage>
</organism>
<comment type="caution">
    <text evidence="2">The sequence shown here is derived from an EMBL/GenBank/DDBJ whole genome shotgun (WGS) entry which is preliminary data.</text>
</comment>
<accession>A0A7Y9UJD1</accession>
<dbReference type="AlphaFoldDB" id="A0A7Y9UJD1"/>
<evidence type="ECO:0000256" key="1">
    <source>
        <dbReference type="SAM" id="MobiDB-lite"/>
    </source>
</evidence>
<proteinExistence type="predicted"/>